<organism evidence="1 2">
    <name type="scientific">Paraburkholderia solitsugae</name>
    <dbReference type="NCBI Taxonomy" id="2675748"/>
    <lineage>
        <taxon>Bacteria</taxon>
        <taxon>Pseudomonadati</taxon>
        <taxon>Pseudomonadota</taxon>
        <taxon>Betaproteobacteria</taxon>
        <taxon>Burkholderiales</taxon>
        <taxon>Burkholderiaceae</taxon>
        <taxon>Paraburkholderia</taxon>
    </lineage>
</organism>
<dbReference type="EMBL" id="WOEY01000158">
    <property type="protein sequence ID" value="NPT47211.1"/>
    <property type="molecule type" value="Genomic_DNA"/>
</dbReference>
<name>A0ABX2C2F4_9BURK</name>
<accession>A0ABX2C2F4</accession>
<dbReference type="Proteomes" id="UP000652198">
    <property type="component" value="Unassembled WGS sequence"/>
</dbReference>
<evidence type="ECO:0000313" key="2">
    <source>
        <dbReference type="Proteomes" id="UP000652198"/>
    </source>
</evidence>
<reference evidence="1 2" key="1">
    <citation type="submission" date="2019-11" db="EMBL/GenBank/DDBJ databases">
        <title>Metabolism of dissolved organic matter in forest soils.</title>
        <authorList>
            <person name="Cyle K.T."/>
            <person name="Wilhelm R.C."/>
            <person name="Martinez C.E."/>
        </authorList>
    </citation>
    <scope>NUCLEOTIDE SEQUENCE [LARGE SCALE GENOMIC DNA]</scope>
    <source>
        <strain evidence="1 2">1N</strain>
    </source>
</reference>
<evidence type="ECO:0000313" key="1">
    <source>
        <dbReference type="EMBL" id="NPT47211.1"/>
    </source>
</evidence>
<protein>
    <submittedName>
        <fullName evidence="1">Uncharacterized protein</fullName>
    </submittedName>
</protein>
<dbReference type="RefSeq" id="WP_172317740.1">
    <property type="nucleotide sequence ID" value="NZ_WOEY01000158.1"/>
</dbReference>
<comment type="caution">
    <text evidence="1">The sequence shown here is derived from an EMBL/GenBank/DDBJ whole genome shotgun (WGS) entry which is preliminary data.</text>
</comment>
<proteinExistence type="predicted"/>
<keyword evidence="2" id="KW-1185">Reference proteome</keyword>
<gene>
    <name evidence="1" type="ORF">GNZ12_39180</name>
</gene>
<sequence>MHVAYGRARPQHSGCHVYAGADGGRRRIEIERLRWKWTGRWWKPGAPKWREVLRGVLKTSIGMLPAEGGQGVVVRARFDDTVWDSNGDARTKTVLARDEYDAFFGKVGEALNSALTPRQP</sequence>